<dbReference type="GeneID" id="89972222"/>
<dbReference type="InterPro" id="IPR000757">
    <property type="entry name" value="Beta-glucanase-like"/>
</dbReference>
<dbReference type="PANTHER" id="PTHR10963">
    <property type="entry name" value="GLYCOSYL HYDROLASE-RELATED"/>
    <property type="match status" value="1"/>
</dbReference>
<comment type="catalytic activity">
    <reaction evidence="1">
        <text>Endohydrolysis of (1-&gt;3)- or (1-&gt;4)-linkages in beta-D-glucans when the glucose residue whose reducing group is involved in the linkage to be hydrolyzed is itself substituted at C-3.</text>
        <dbReference type="EC" id="3.2.1.6"/>
    </reaction>
</comment>
<feature type="domain" description="GH16" evidence="8">
    <location>
        <begin position="14"/>
        <end position="278"/>
    </location>
</feature>
<organism evidence="9 10">
    <name type="scientific">Exophiala bonariae</name>
    <dbReference type="NCBI Taxonomy" id="1690606"/>
    <lineage>
        <taxon>Eukaryota</taxon>
        <taxon>Fungi</taxon>
        <taxon>Dikarya</taxon>
        <taxon>Ascomycota</taxon>
        <taxon>Pezizomycotina</taxon>
        <taxon>Eurotiomycetes</taxon>
        <taxon>Chaetothyriomycetidae</taxon>
        <taxon>Chaetothyriales</taxon>
        <taxon>Herpotrichiellaceae</taxon>
        <taxon>Exophiala</taxon>
    </lineage>
</organism>
<reference evidence="9 10" key="1">
    <citation type="submission" date="2023-08" db="EMBL/GenBank/DDBJ databases">
        <title>Black Yeasts Isolated from many extreme environments.</title>
        <authorList>
            <person name="Coleine C."/>
            <person name="Stajich J.E."/>
            <person name="Selbmann L."/>
        </authorList>
    </citation>
    <scope>NUCLEOTIDE SEQUENCE [LARGE SCALE GENOMIC DNA]</scope>
    <source>
        <strain evidence="9 10">CCFEE 5792</strain>
    </source>
</reference>
<dbReference type="Proteomes" id="UP001358417">
    <property type="component" value="Unassembled WGS sequence"/>
</dbReference>
<comment type="caution">
    <text evidence="9">The sequence shown here is derived from an EMBL/GenBank/DDBJ whole genome shotgun (WGS) entry which is preliminary data.</text>
</comment>
<evidence type="ECO:0000256" key="2">
    <source>
        <dbReference type="ARBA" id="ARBA00006865"/>
    </source>
</evidence>
<dbReference type="EC" id="3.2.1.6" evidence="3"/>
<keyword evidence="10" id="KW-1185">Reference proteome</keyword>
<evidence type="ECO:0000256" key="7">
    <source>
        <dbReference type="SAM" id="SignalP"/>
    </source>
</evidence>
<feature type="region of interest" description="Disordered" evidence="6">
    <location>
        <begin position="315"/>
        <end position="335"/>
    </location>
</feature>
<dbReference type="AlphaFoldDB" id="A0AAV9N7D6"/>
<evidence type="ECO:0000256" key="6">
    <source>
        <dbReference type="SAM" id="MobiDB-lite"/>
    </source>
</evidence>
<dbReference type="FunFam" id="2.60.120.200:FF:000114">
    <property type="entry name" value="Probable endo-1,3(4)-beta-glucanase NFIA_089530"/>
    <property type="match status" value="1"/>
</dbReference>
<feature type="compositionally biased region" description="Pro residues" evidence="6">
    <location>
        <begin position="386"/>
        <end position="405"/>
    </location>
</feature>
<gene>
    <name evidence="9" type="ORF">LTR84_004043</name>
</gene>
<dbReference type="GO" id="GO:0052861">
    <property type="term" value="F:endo-1,3(4)-beta-glucanase activity"/>
    <property type="evidence" value="ECO:0007669"/>
    <property type="project" value="UniProtKB-EC"/>
</dbReference>
<protein>
    <recommendedName>
        <fullName evidence="3">endo-1,3(4)-beta-glucanase</fullName>
        <ecNumber evidence="3">3.2.1.6</ecNumber>
    </recommendedName>
</protein>
<feature type="region of interest" description="Disordered" evidence="6">
    <location>
        <begin position="378"/>
        <end position="451"/>
    </location>
</feature>
<evidence type="ECO:0000313" key="9">
    <source>
        <dbReference type="EMBL" id="KAK5049924.1"/>
    </source>
</evidence>
<keyword evidence="7" id="KW-0732">Signal</keyword>
<dbReference type="GO" id="GO:0009251">
    <property type="term" value="P:glucan catabolic process"/>
    <property type="evidence" value="ECO:0007669"/>
    <property type="project" value="TreeGrafter"/>
</dbReference>
<dbReference type="InterPro" id="IPR013320">
    <property type="entry name" value="ConA-like_dom_sf"/>
</dbReference>
<evidence type="ECO:0000256" key="5">
    <source>
        <dbReference type="ARBA" id="ARBA00023295"/>
    </source>
</evidence>
<feature type="compositionally biased region" description="Gly residues" evidence="6">
    <location>
        <begin position="410"/>
        <end position="451"/>
    </location>
</feature>
<keyword evidence="5" id="KW-0326">Glycosidase</keyword>
<name>A0AAV9N7D6_9EURO</name>
<dbReference type="Pfam" id="PF26113">
    <property type="entry name" value="GH16_XgeA"/>
    <property type="match status" value="1"/>
</dbReference>
<keyword evidence="4" id="KW-0378">Hydrolase</keyword>
<proteinExistence type="inferred from homology"/>
<sequence length="451" mass="45990">MRIAIASLSLLVPTTLAAYALQDDYAGSAFAGMFDFFTDNDPTNGYVNYVSQSEAQNSGLYQIQNGAVYMGVDSTNTASGRGRNSIRISSKKSYNHGLFIIDLAHMPAGACGTWPAFWLLGPDWPNNGEVDIIEGVNSQSANNMALHTDAGCSITHTGAFSGDLMTDNCDVNAPGQGNNVGCSIHSGDSRSFGNGFNSNGGGVYATEWTSEAINIWFFPRGAIPSDLTSGTPDPSNWGQPSGQFTGACDIDEKFKDQKMIFDVTFCGDWAGNVWSTDATCAPKASTCQSFVQNNPAAFKDTYWLVNSLKVFSQNGAAPAPAPTQSQPGAPGVTTATALPTTATAAIPTTFATVTQSIPTGATATATVTYPTNAPANTIAPTNTVPAPAPPANTPASPIVPAPTDAPAPNNGGGNGGWGGNGGGNNNGGAGWGGYGGGGGRPGGGRGGRGGQ</sequence>
<dbReference type="CDD" id="cd02181">
    <property type="entry name" value="GH16_fungal_Lam16A_glucanase"/>
    <property type="match status" value="1"/>
</dbReference>
<dbReference type="EMBL" id="JAVRRD010000018">
    <property type="protein sequence ID" value="KAK5049924.1"/>
    <property type="molecule type" value="Genomic_DNA"/>
</dbReference>
<comment type="similarity">
    <text evidence="2">Belongs to the glycosyl hydrolase 16 family.</text>
</comment>
<feature type="signal peptide" evidence="7">
    <location>
        <begin position="1"/>
        <end position="17"/>
    </location>
</feature>
<dbReference type="PANTHER" id="PTHR10963:SF24">
    <property type="entry name" value="GLYCOSIDASE C21B10.07-RELATED"/>
    <property type="match status" value="1"/>
</dbReference>
<evidence type="ECO:0000256" key="3">
    <source>
        <dbReference type="ARBA" id="ARBA00012599"/>
    </source>
</evidence>
<feature type="chain" id="PRO_5043462996" description="endo-1,3(4)-beta-glucanase" evidence="7">
    <location>
        <begin position="18"/>
        <end position="451"/>
    </location>
</feature>
<dbReference type="RefSeq" id="XP_064704734.1">
    <property type="nucleotide sequence ID" value="XM_064847622.1"/>
</dbReference>
<evidence type="ECO:0000256" key="1">
    <source>
        <dbReference type="ARBA" id="ARBA00000124"/>
    </source>
</evidence>
<evidence type="ECO:0000259" key="8">
    <source>
        <dbReference type="PROSITE" id="PS51762"/>
    </source>
</evidence>
<dbReference type="SUPFAM" id="SSF49899">
    <property type="entry name" value="Concanavalin A-like lectins/glucanases"/>
    <property type="match status" value="1"/>
</dbReference>
<accession>A0AAV9N7D6</accession>
<evidence type="ECO:0000313" key="10">
    <source>
        <dbReference type="Proteomes" id="UP001358417"/>
    </source>
</evidence>
<dbReference type="Gene3D" id="2.60.120.200">
    <property type="match status" value="1"/>
</dbReference>
<dbReference type="InterPro" id="IPR050546">
    <property type="entry name" value="Glycosyl_Hydrlase_16"/>
</dbReference>
<dbReference type="PROSITE" id="PS51762">
    <property type="entry name" value="GH16_2"/>
    <property type="match status" value="1"/>
</dbReference>
<evidence type="ECO:0000256" key="4">
    <source>
        <dbReference type="ARBA" id="ARBA00022801"/>
    </source>
</evidence>